<protein>
    <submittedName>
        <fullName evidence="2">Uncharacterized protein</fullName>
    </submittedName>
</protein>
<evidence type="ECO:0000313" key="2">
    <source>
        <dbReference type="EMBL" id="MFC7244231.1"/>
    </source>
</evidence>
<dbReference type="RefSeq" id="WP_376807288.1">
    <property type="nucleotide sequence ID" value="NZ_JBHTAC010000015.1"/>
</dbReference>
<comment type="caution">
    <text evidence="2">The sequence shown here is derived from an EMBL/GenBank/DDBJ whole genome shotgun (WGS) entry which is preliminary data.</text>
</comment>
<organism evidence="2 3">
    <name type="scientific">Catellatospora aurea</name>
    <dbReference type="NCBI Taxonomy" id="1337874"/>
    <lineage>
        <taxon>Bacteria</taxon>
        <taxon>Bacillati</taxon>
        <taxon>Actinomycetota</taxon>
        <taxon>Actinomycetes</taxon>
        <taxon>Micromonosporales</taxon>
        <taxon>Micromonosporaceae</taxon>
        <taxon>Catellatospora</taxon>
    </lineage>
</organism>
<dbReference type="Proteomes" id="UP001596392">
    <property type="component" value="Unassembled WGS sequence"/>
</dbReference>
<gene>
    <name evidence="2" type="ORF">ACFQO7_17290</name>
</gene>
<keyword evidence="3" id="KW-1185">Reference proteome</keyword>
<feature type="region of interest" description="Disordered" evidence="1">
    <location>
        <begin position="59"/>
        <end position="78"/>
    </location>
</feature>
<proteinExistence type="predicted"/>
<accession>A0ABW2GW81</accession>
<evidence type="ECO:0000313" key="3">
    <source>
        <dbReference type="Proteomes" id="UP001596392"/>
    </source>
</evidence>
<evidence type="ECO:0000256" key="1">
    <source>
        <dbReference type="SAM" id="MobiDB-lite"/>
    </source>
</evidence>
<sequence length="78" mass="8561">MTFADPEVFLRVFGPRFDAGISGEVVLRMAADGPDCHGILVNCATREISQLISKETAQSLCGSAPAADPPRRSWWKRR</sequence>
<reference evidence="3" key="1">
    <citation type="journal article" date="2019" name="Int. J. Syst. Evol. Microbiol.">
        <title>The Global Catalogue of Microorganisms (GCM) 10K type strain sequencing project: providing services to taxonomists for standard genome sequencing and annotation.</title>
        <authorList>
            <consortium name="The Broad Institute Genomics Platform"/>
            <consortium name="The Broad Institute Genome Sequencing Center for Infectious Disease"/>
            <person name="Wu L."/>
            <person name="Ma J."/>
        </authorList>
    </citation>
    <scope>NUCLEOTIDE SEQUENCE [LARGE SCALE GENOMIC DNA]</scope>
    <source>
        <strain evidence="3">CGMCC 1.9106</strain>
    </source>
</reference>
<name>A0ABW2GW81_9ACTN</name>
<dbReference type="EMBL" id="JBHTAC010000015">
    <property type="protein sequence ID" value="MFC7244231.1"/>
    <property type="molecule type" value="Genomic_DNA"/>
</dbReference>